<keyword evidence="4 8" id="KW-0297">G-protein coupled receptor</keyword>
<dbReference type="AlphaFoldDB" id="R7UMP3"/>
<evidence type="ECO:0000256" key="4">
    <source>
        <dbReference type="ARBA" id="ARBA00023040"/>
    </source>
</evidence>
<keyword evidence="6 8" id="KW-0675">Receptor</keyword>
<evidence type="ECO:0000256" key="10">
    <source>
        <dbReference type="SAM" id="SignalP"/>
    </source>
</evidence>
<evidence type="ECO:0000313" key="14">
    <source>
        <dbReference type="Proteomes" id="UP000014760"/>
    </source>
</evidence>
<feature type="transmembrane region" description="Helical" evidence="9">
    <location>
        <begin position="283"/>
        <end position="303"/>
    </location>
</feature>
<feature type="transmembrane region" description="Helical" evidence="9">
    <location>
        <begin position="244"/>
        <end position="263"/>
    </location>
</feature>
<organism evidence="12">
    <name type="scientific">Capitella teleta</name>
    <name type="common">Polychaete worm</name>
    <dbReference type="NCBI Taxonomy" id="283909"/>
    <lineage>
        <taxon>Eukaryota</taxon>
        <taxon>Metazoa</taxon>
        <taxon>Spiralia</taxon>
        <taxon>Lophotrochozoa</taxon>
        <taxon>Annelida</taxon>
        <taxon>Polychaeta</taxon>
        <taxon>Sedentaria</taxon>
        <taxon>Scolecida</taxon>
        <taxon>Capitellidae</taxon>
        <taxon>Capitella</taxon>
    </lineage>
</organism>
<dbReference type="EMBL" id="AMQN01007925">
    <property type="status" value="NOT_ANNOTATED_CDS"/>
    <property type="molecule type" value="Genomic_DNA"/>
</dbReference>
<dbReference type="GO" id="GO:0004930">
    <property type="term" value="F:G protein-coupled receptor activity"/>
    <property type="evidence" value="ECO:0007669"/>
    <property type="project" value="UniProtKB-KW"/>
</dbReference>
<dbReference type="PROSITE" id="PS00237">
    <property type="entry name" value="G_PROTEIN_RECEP_F1_1"/>
    <property type="match status" value="1"/>
</dbReference>
<feature type="chain" id="PRO_5008788187" description="G-protein coupled receptors family 1 profile domain-containing protein" evidence="10">
    <location>
        <begin position="21"/>
        <end position="392"/>
    </location>
</feature>
<evidence type="ECO:0000256" key="8">
    <source>
        <dbReference type="RuleBase" id="RU000688"/>
    </source>
</evidence>
<feature type="transmembrane region" description="Helical" evidence="9">
    <location>
        <begin position="118"/>
        <end position="143"/>
    </location>
</feature>
<reference evidence="12 14" key="2">
    <citation type="journal article" date="2013" name="Nature">
        <title>Insights into bilaterian evolution from three spiralian genomes.</title>
        <authorList>
            <person name="Simakov O."/>
            <person name="Marletaz F."/>
            <person name="Cho S.J."/>
            <person name="Edsinger-Gonzales E."/>
            <person name="Havlak P."/>
            <person name="Hellsten U."/>
            <person name="Kuo D.H."/>
            <person name="Larsson T."/>
            <person name="Lv J."/>
            <person name="Arendt D."/>
            <person name="Savage R."/>
            <person name="Osoegawa K."/>
            <person name="de Jong P."/>
            <person name="Grimwood J."/>
            <person name="Chapman J.A."/>
            <person name="Shapiro H."/>
            <person name="Aerts A."/>
            <person name="Otillar R.P."/>
            <person name="Terry A.Y."/>
            <person name="Boore J.L."/>
            <person name="Grigoriev I.V."/>
            <person name="Lindberg D.R."/>
            <person name="Seaver E.C."/>
            <person name="Weisblat D.A."/>
            <person name="Putnam N.H."/>
            <person name="Rokhsar D.S."/>
        </authorList>
    </citation>
    <scope>NUCLEOTIDE SEQUENCE</scope>
    <source>
        <strain evidence="12 14">I ESC-2004</strain>
    </source>
</reference>
<name>R7UMP3_CAPTE</name>
<keyword evidence="2 8" id="KW-0812">Transmembrane</keyword>
<feature type="transmembrane region" description="Helical" evidence="9">
    <location>
        <begin position="201"/>
        <end position="223"/>
    </location>
</feature>
<dbReference type="InterPro" id="IPR000276">
    <property type="entry name" value="GPCR_Rhodpsn"/>
</dbReference>
<keyword evidence="5 9" id="KW-0472">Membrane</keyword>
<evidence type="ECO:0000256" key="3">
    <source>
        <dbReference type="ARBA" id="ARBA00022989"/>
    </source>
</evidence>
<dbReference type="Proteomes" id="UP000014760">
    <property type="component" value="Unassembled WGS sequence"/>
</dbReference>
<dbReference type="EMBL" id="KB301731">
    <property type="protein sequence ID" value="ELU05197.1"/>
    <property type="molecule type" value="Genomic_DNA"/>
</dbReference>
<comment type="similarity">
    <text evidence="8">Belongs to the G-protein coupled receptor 1 family.</text>
</comment>
<feature type="transmembrane region" description="Helical" evidence="9">
    <location>
        <begin position="155"/>
        <end position="177"/>
    </location>
</feature>
<dbReference type="GO" id="GO:0005886">
    <property type="term" value="C:plasma membrane"/>
    <property type="evidence" value="ECO:0007669"/>
    <property type="project" value="TreeGrafter"/>
</dbReference>
<dbReference type="PANTHER" id="PTHR24243:SF224">
    <property type="entry name" value="G-PROTEIN COUPLED RECEPTOR 19-RELATED"/>
    <property type="match status" value="1"/>
</dbReference>
<keyword evidence="10" id="KW-0732">Signal</keyword>
<reference evidence="13" key="3">
    <citation type="submission" date="2015-06" db="UniProtKB">
        <authorList>
            <consortium name="EnsemblMetazoa"/>
        </authorList>
    </citation>
    <scope>IDENTIFICATION</scope>
</reference>
<evidence type="ECO:0000256" key="2">
    <source>
        <dbReference type="ARBA" id="ARBA00022692"/>
    </source>
</evidence>
<feature type="domain" description="G-protein coupled receptors family 1 profile" evidence="11">
    <location>
        <begin position="134"/>
        <end position="332"/>
    </location>
</feature>
<evidence type="ECO:0000259" key="11">
    <source>
        <dbReference type="PROSITE" id="PS50262"/>
    </source>
</evidence>
<evidence type="ECO:0000256" key="1">
    <source>
        <dbReference type="ARBA" id="ARBA00004141"/>
    </source>
</evidence>
<sequence>MANLTVFSAAVLWLITTGIAQETTIADEITEPPIDQYMVWVLANPVQFSKNMGYSFNDVNCPLYLLYQLKWPFHVIRCVCFLNCVGIRELTQEEYDFRYQVTKEIRQSNVPTILRRKWHWILLYTVFTALGIIGNITLIIVIFKFLSKKKSSTNVLIASIAVSDLLASLICLPITAYEGILGAGFMGRHIMMLVLCKMVHFLYYTSFTCSILSMLAMGIERFLVICFPLRAASIMTIGNMKKGVGCIWLLAAANASPAFYLYTQDNGEPCKVSIYERRTYQAYMGWNLFTVYTAPALILTYIYSRVVLTLKQSIDVTRDMRTKNNAESDTKVEDDEDIRGRKQFRDRCSESNFDSDKFKAIPDRVCKSIWNQVIREEDGKAINDDDDFYAEE</sequence>
<feature type="signal peptide" evidence="10">
    <location>
        <begin position="1"/>
        <end position="20"/>
    </location>
</feature>
<comment type="subcellular location">
    <subcellularLocation>
        <location evidence="1">Membrane</location>
        <topology evidence="1">Multi-pass membrane protein</topology>
    </subcellularLocation>
</comment>
<proteinExistence type="inferred from homology"/>
<evidence type="ECO:0000313" key="13">
    <source>
        <dbReference type="EnsemblMetazoa" id="CapteP211609"/>
    </source>
</evidence>
<keyword evidence="3 9" id="KW-1133">Transmembrane helix</keyword>
<accession>R7UMP3</accession>
<gene>
    <name evidence="12" type="ORF">CAPTEDRAFT_211609</name>
</gene>
<evidence type="ECO:0000313" key="12">
    <source>
        <dbReference type="EMBL" id="ELU05197.1"/>
    </source>
</evidence>
<dbReference type="PROSITE" id="PS50262">
    <property type="entry name" value="G_PROTEIN_RECEP_F1_2"/>
    <property type="match status" value="1"/>
</dbReference>
<dbReference type="OrthoDB" id="5962705at2759"/>
<keyword evidence="14" id="KW-1185">Reference proteome</keyword>
<dbReference type="HOGENOM" id="CLU_698780_0_0_1"/>
<dbReference type="EnsemblMetazoa" id="CapteT211609">
    <property type="protein sequence ID" value="CapteP211609"/>
    <property type="gene ID" value="CapteG211609"/>
</dbReference>
<keyword evidence="7 8" id="KW-0807">Transducer</keyword>
<dbReference type="InterPro" id="IPR017452">
    <property type="entry name" value="GPCR_Rhodpsn_7TM"/>
</dbReference>
<evidence type="ECO:0000256" key="9">
    <source>
        <dbReference type="SAM" id="Phobius"/>
    </source>
</evidence>
<evidence type="ECO:0000256" key="6">
    <source>
        <dbReference type="ARBA" id="ARBA00023170"/>
    </source>
</evidence>
<dbReference type="PANTHER" id="PTHR24243">
    <property type="entry name" value="G-PROTEIN COUPLED RECEPTOR"/>
    <property type="match status" value="1"/>
</dbReference>
<dbReference type="PRINTS" id="PR00237">
    <property type="entry name" value="GPCRRHODOPSN"/>
</dbReference>
<protein>
    <recommendedName>
        <fullName evidence="11">G-protein coupled receptors family 1 profile domain-containing protein</fullName>
    </recommendedName>
</protein>
<dbReference type="STRING" id="283909.R7UMP3"/>
<dbReference type="Gene3D" id="1.20.1070.10">
    <property type="entry name" value="Rhodopsin 7-helix transmembrane proteins"/>
    <property type="match status" value="1"/>
</dbReference>
<dbReference type="Pfam" id="PF00001">
    <property type="entry name" value="7tm_1"/>
    <property type="match status" value="1"/>
</dbReference>
<reference evidence="14" key="1">
    <citation type="submission" date="2012-12" db="EMBL/GenBank/DDBJ databases">
        <authorList>
            <person name="Hellsten U."/>
            <person name="Grimwood J."/>
            <person name="Chapman J.A."/>
            <person name="Shapiro H."/>
            <person name="Aerts A."/>
            <person name="Otillar R.P."/>
            <person name="Terry A.Y."/>
            <person name="Boore J.L."/>
            <person name="Simakov O."/>
            <person name="Marletaz F."/>
            <person name="Cho S.-J."/>
            <person name="Edsinger-Gonzales E."/>
            <person name="Havlak P."/>
            <person name="Kuo D.-H."/>
            <person name="Larsson T."/>
            <person name="Lv J."/>
            <person name="Arendt D."/>
            <person name="Savage R."/>
            <person name="Osoegawa K."/>
            <person name="de Jong P."/>
            <person name="Lindberg D.R."/>
            <person name="Seaver E.C."/>
            <person name="Weisblat D.A."/>
            <person name="Putnam N.H."/>
            <person name="Grigoriev I.V."/>
            <person name="Rokhsar D.S."/>
        </authorList>
    </citation>
    <scope>NUCLEOTIDE SEQUENCE</scope>
    <source>
        <strain evidence="14">I ESC-2004</strain>
    </source>
</reference>
<dbReference type="SUPFAM" id="SSF81321">
    <property type="entry name" value="Family A G protein-coupled receptor-like"/>
    <property type="match status" value="1"/>
</dbReference>
<evidence type="ECO:0000256" key="5">
    <source>
        <dbReference type="ARBA" id="ARBA00023136"/>
    </source>
</evidence>
<evidence type="ECO:0000256" key="7">
    <source>
        <dbReference type="ARBA" id="ARBA00023224"/>
    </source>
</evidence>